<dbReference type="SMART" id="SM00728">
    <property type="entry name" value="ChW"/>
    <property type="match status" value="1"/>
</dbReference>
<comment type="caution">
    <text evidence="1">The sequence shown here is derived from an EMBL/GenBank/DDBJ whole genome shotgun (WGS) entry which is preliminary data.</text>
</comment>
<dbReference type="EMBL" id="JAVRFH010000032">
    <property type="protein sequence ID" value="MDT0613851.1"/>
    <property type="molecule type" value="Genomic_DNA"/>
</dbReference>
<dbReference type="RefSeq" id="WP_311577299.1">
    <property type="nucleotide sequence ID" value="NZ_JAVRFH010000032.1"/>
</dbReference>
<proteinExistence type="predicted"/>
<gene>
    <name evidence="1" type="ORF">RM812_27025</name>
</gene>
<name>A0ABU3AUM7_9ACTN</name>
<evidence type="ECO:0000313" key="1">
    <source>
        <dbReference type="EMBL" id="MDT0613851.1"/>
    </source>
</evidence>
<reference evidence="1" key="1">
    <citation type="submission" date="2024-05" db="EMBL/GenBank/DDBJ databases">
        <title>30 novel species of actinomycetes from the DSMZ collection.</title>
        <authorList>
            <person name="Nouioui I."/>
        </authorList>
    </citation>
    <scope>NUCLEOTIDE SEQUENCE</scope>
    <source>
        <strain evidence="1">DSM 40712</strain>
    </source>
</reference>
<dbReference type="InterPro" id="IPR006637">
    <property type="entry name" value="ChW"/>
</dbReference>
<protein>
    <submittedName>
        <fullName evidence="1">Uncharacterized protein</fullName>
    </submittedName>
</protein>
<keyword evidence="2" id="KW-1185">Reference proteome</keyword>
<dbReference type="Proteomes" id="UP001180724">
    <property type="component" value="Unassembled WGS sequence"/>
</dbReference>
<evidence type="ECO:0000313" key="2">
    <source>
        <dbReference type="Proteomes" id="UP001180724"/>
    </source>
</evidence>
<accession>A0ABU3AUM7</accession>
<organism evidence="1 2">
    <name type="scientific">Streptomyces lancefieldiae</name>
    <dbReference type="NCBI Taxonomy" id="3075520"/>
    <lineage>
        <taxon>Bacteria</taxon>
        <taxon>Bacillati</taxon>
        <taxon>Actinomycetota</taxon>
        <taxon>Actinomycetes</taxon>
        <taxon>Kitasatosporales</taxon>
        <taxon>Streptomycetaceae</taxon>
        <taxon>Streptomyces</taxon>
    </lineage>
</organism>
<sequence>MRTAATAVKEVAARSEGRHICYRAYVADHGWQDPVCDGAEAGTVGKNLPIKALNIAVSGTKGVLGNGAHVVEGWLTGSRWSSAAEGVDMYLGSTKEVVSPLEGFTLKTVEGTVCPNTHVKDKGWLRQGCTEPAAWRYFGSDMAKDKLQLEAVRITV</sequence>
<dbReference type="Pfam" id="PF07538">
    <property type="entry name" value="ChW"/>
    <property type="match status" value="1"/>
</dbReference>